<dbReference type="SUPFAM" id="SSF74942">
    <property type="entry name" value="YhbC-like, C-terminal domain"/>
    <property type="match status" value="1"/>
</dbReference>
<dbReference type="PANTHER" id="PTHR33867:SF1">
    <property type="entry name" value="RIBOSOME MATURATION FACTOR RIMP"/>
    <property type="match status" value="1"/>
</dbReference>
<dbReference type="Pfam" id="PF17384">
    <property type="entry name" value="DUF150_C"/>
    <property type="match status" value="1"/>
</dbReference>
<comment type="caution">
    <text evidence="6">The sequence shown here is derived from an EMBL/GenBank/DDBJ whole genome shotgun (WGS) entry which is preliminary data.</text>
</comment>
<evidence type="ECO:0000313" key="6">
    <source>
        <dbReference type="EMBL" id="MST72138.1"/>
    </source>
</evidence>
<comment type="function">
    <text evidence="3">Required for maturation of 30S ribosomal subunits.</text>
</comment>
<comment type="similarity">
    <text evidence="3">Belongs to the RimP family.</text>
</comment>
<comment type="subcellular location">
    <subcellularLocation>
        <location evidence="3">Cytoplasm</location>
    </subcellularLocation>
</comment>
<dbReference type="InterPro" id="IPR036847">
    <property type="entry name" value="RimP_C_sf"/>
</dbReference>
<keyword evidence="7" id="KW-1185">Reference proteome</keyword>
<dbReference type="SUPFAM" id="SSF75420">
    <property type="entry name" value="YhbC-like, N-terminal domain"/>
    <property type="match status" value="1"/>
</dbReference>
<dbReference type="InterPro" id="IPR003728">
    <property type="entry name" value="Ribosome_maturation_RimP"/>
</dbReference>
<feature type="domain" description="Ribosome maturation factor RimP C-terminal" evidence="5">
    <location>
        <begin position="92"/>
        <end position="157"/>
    </location>
</feature>
<keyword evidence="1 3" id="KW-0963">Cytoplasm</keyword>
<dbReference type="PANTHER" id="PTHR33867">
    <property type="entry name" value="RIBOSOME MATURATION FACTOR RIMP"/>
    <property type="match status" value="1"/>
</dbReference>
<dbReference type="CDD" id="cd01734">
    <property type="entry name" value="YlxS_C"/>
    <property type="match status" value="1"/>
</dbReference>
<evidence type="ECO:0000256" key="3">
    <source>
        <dbReference type="HAMAP-Rule" id="MF_01077"/>
    </source>
</evidence>
<dbReference type="InterPro" id="IPR028989">
    <property type="entry name" value="RimP_N"/>
</dbReference>
<evidence type="ECO:0000313" key="7">
    <source>
        <dbReference type="Proteomes" id="UP000469325"/>
    </source>
</evidence>
<gene>
    <name evidence="3" type="primary">rimP</name>
    <name evidence="6" type="ORF">FYJ68_03295</name>
</gene>
<evidence type="ECO:0000259" key="5">
    <source>
        <dbReference type="Pfam" id="PF17384"/>
    </source>
</evidence>
<dbReference type="Proteomes" id="UP000469325">
    <property type="component" value="Unassembled WGS sequence"/>
</dbReference>
<dbReference type="HAMAP" id="MF_01077">
    <property type="entry name" value="RimP"/>
    <property type="match status" value="1"/>
</dbReference>
<dbReference type="RefSeq" id="WP_326832199.1">
    <property type="nucleotide sequence ID" value="NZ_VUNC01000002.1"/>
</dbReference>
<proteinExistence type="inferred from homology"/>
<evidence type="ECO:0000256" key="2">
    <source>
        <dbReference type="ARBA" id="ARBA00022517"/>
    </source>
</evidence>
<dbReference type="InterPro" id="IPR028998">
    <property type="entry name" value="RimP_C"/>
</dbReference>
<dbReference type="GO" id="GO:0006412">
    <property type="term" value="P:translation"/>
    <property type="evidence" value="ECO:0007669"/>
    <property type="project" value="TreeGrafter"/>
</dbReference>
<name>A0A6N7XLM8_9ACTN</name>
<dbReference type="GO" id="GO:0000028">
    <property type="term" value="P:ribosomal small subunit assembly"/>
    <property type="evidence" value="ECO:0007669"/>
    <property type="project" value="TreeGrafter"/>
</dbReference>
<evidence type="ECO:0000259" key="4">
    <source>
        <dbReference type="Pfam" id="PF02576"/>
    </source>
</evidence>
<feature type="domain" description="Ribosome maturation factor RimP N-terminal" evidence="4">
    <location>
        <begin position="14"/>
        <end position="88"/>
    </location>
</feature>
<dbReference type="GO" id="GO:0005829">
    <property type="term" value="C:cytosol"/>
    <property type="evidence" value="ECO:0007669"/>
    <property type="project" value="TreeGrafter"/>
</dbReference>
<dbReference type="Pfam" id="PF02576">
    <property type="entry name" value="RimP_N"/>
    <property type="match status" value="1"/>
</dbReference>
<reference evidence="6 7" key="1">
    <citation type="submission" date="2019-08" db="EMBL/GenBank/DDBJ databases">
        <title>In-depth cultivation of the pig gut microbiome towards novel bacterial diversity and tailored functional studies.</title>
        <authorList>
            <person name="Wylensek D."/>
            <person name="Hitch T.C.A."/>
            <person name="Clavel T."/>
        </authorList>
    </citation>
    <scope>NUCLEOTIDE SEQUENCE [LARGE SCALE GENOMIC DNA]</scope>
    <source>
        <strain evidence="6 7">CA-Schmier-601-WT-1</strain>
    </source>
</reference>
<organism evidence="6 7">
    <name type="scientific">Olsenella porci</name>
    <dbReference type="NCBI Taxonomy" id="2652279"/>
    <lineage>
        <taxon>Bacteria</taxon>
        <taxon>Bacillati</taxon>
        <taxon>Actinomycetota</taxon>
        <taxon>Coriobacteriia</taxon>
        <taxon>Coriobacteriales</taxon>
        <taxon>Atopobiaceae</taxon>
        <taxon>Olsenella</taxon>
    </lineage>
</organism>
<evidence type="ECO:0000256" key="1">
    <source>
        <dbReference type="ARBA" id="ARBA00022490"/>
    </source>
</evidence>
<dbReference type="EMBL" id="VUNC01000002">
    <property type="protein sequence ID" value="MST72138.1"/>
    <property type="molecule type" value="Genomic_DNA"/>
</dbReference>
<keyword evidence="2 3" id="KW-0690">Ribosome biogenesis</keyword>
<sequence length="158" mass="17180">MASSELEKQILETLEGVAATHGIDIVDVEVVGSRKAPTVRVRIDHAEEGLAPISLDEVSEQTQWVSEALDSLDPISGSYTLEVSSPGLSRPLRRPRDFRRFAGSTVTLSTTATEGRRRYTGTLEGIDEDNVVTLTVDGERVAVPLGEVRSCKIKPTFD</sequence>
<dbReference type="Gene3D" id="3.30.300.70">
    <property type="entry name" value="RimP-like superfamily, N-terminal"/>
    <property type="match status" value="1"/>
</dbReference>
<dbReference type="InterPro" id="IPR035956">
    <property type="entry name" value="RimP_N_sf"/>
</dbReference>
<protein>
    <recommendedName>
        <fullName evidence="3">Ribosome maturation factor RimP</fullName>
    </recommendedName>
</protein>
<accession>A0A6N7XLM8</accession>
<dbReference type="AlphaFoldDB" id="A0A6N7XLM8"/>